<comment type="caution">
    <text evidence="1">The sequence shown here is derived from an EMBL/GenBank/DDBJ whole genome shotgun (WGS) entry which is preliminary data.</text>
</comment>
<name>A0A0F5LEJ8_9HYPH</name>
<proteinExistence type="predicted"/>
<evidence type="ECO:0000313" key="1">
    <source>
        <dbReference type="EMBL" id="KKB80816.1"/>
    </source>
</evidence>
<dbReference type="AlphaFoldDB" id="A0A0F5LEJ8"/>
<organism evidence="1 2">
    <name type="scientific">Devosia soli</name>
    <dbReference type="NCBI Taxonomy" id="361041"/>
    <lineage>
        <taxon>Bacteria</taxon>
        <taxon>Pseudomonadati</taxon>
        <taxon>Pseudomonadota</taxon>
        <taxon>Alphaproteobacteria</taxon>
        <taxon>Hyphomicrobiales</taxon>
        <taxon>Devosiaceae</taxon>
        <taxon>Devosia</taxon>
    </lineage>
</organism>
<dbReference type="Proteomes" id="UP000033514">
    <property type="component" value="Unassembled WGS sequence"/>
</dbReference>
<dbReference type="PATRIC" id="fig|361041.3.peg.3587"/>
<sequence>MTTVKEREWHVVDAVPEEITGVRRELLEMLLLSTTRKTAQWSGPSPRRWKFVFPDSGGWSTVEEIRQDQITPSRVAAILSGEAFAAEKYEAEVLNVLRRLVSR</sequence>
<evidence type="ECO:0000313" key="2">
    <source>
        <dbReference type="Proteomes" id="UP000033514"/>
    </source>
</evidence>
<dbReference type="EMBL" id="LAJG01000005">
    <property type="protein sequence ID" value="KKB80816.1"/>
    <property type="molecule type" value="Genomic_DNA"/>
</dbReference>
<keyword evidence="2" id="KW-1185">Reference proteome</keyword>
<gene>
    <name evidence="1" type="ORF">VW35_00990</name>
</gene>
<reference evidence="1 2" key="1">
    <citation type="submission" date="2015-03" db="EMBL/GenBank/DDBJ databases">
        <authorList>
            <person name="Hassan Y.I."/>
            <person name="Lepp D."/>
            <person name="Zhou T."/>
        </authorList>
    </citation>
    <scope>NUCLEOTIDE SEQUENCE [LARGE SCALE GENOMIC DNA]</scope>
    <source>
        <strain evidence="1 2">GH2-10</strain>
    </source>
</reference>
<dbReference type="RefSeq" id="WP_046141169.1">
    <property type="nucleotide sequence ID" value="NZ_LAJG01000005.1"/>
</dbReference>
<dbReference type="STRING" id="361041.VW35_00990"/>
<protein>
    <submittedName>
        <fullName evidence="1">Uncharacterized protein</fullName>
    </submittedName>
</protein>
<accession>A0A0F5LEJ8</accession>